<dbReference type="AlphaFoldDB" id="A0A142JVS4"/>
<sequence>MYGDGRARVRAGRSTWHGGNPVWSHANQQIDLWVELLQGWDLEPIAALPFTVAQDFEGDQFTLSAFPANDLERLYGIVTHELSMYDRLEAHVATQTARGNVVLLEVDSYQLPQPAGTYRRQHMRSCIGIDVLVPEAAAVGYFHGDGYHTASGEDYAAIFRPATVGYGEVAAFPHASVARRRFAALTDAALMRTSLELLRHHLSRRPQHNPISVFRMAFPGHLEHLMARGEPNFQVYAASVLRQLGANFELLGRYLRWLVLHGHSLPDCIGEACYTMASEAMVMQFRLMRAVISRKSDPCQDCLDQLEQAYQGTVPALASHFGASVA</sequence>
<dbReference type="InterPro" id="IPR014989">
    <property type="entry name" value="DUF1839"/>
</dbReference>
<keyword evidence="2" id="KW-1185">Reference proteome</keyword>
<organism evidence="1 2">
    <name type="scientific">Cupriavidus nantongensis</name>
    <dbReference type="NCBI Taxonomy" id="1796606"/>
    <lineage>
        <taxon>Bacteria</taxon>
        <taxon>Pseudomonadati</taxon>
        <taxon>Pseudomonadota</taxon>
        <taxon>Betaproteobacteria</taxon>
        <taxon>Burkholderiales</taxon>
        <taxon>Burkholderiaceae</taxon>
        <taxon>Cupriavidus</taxon>
    </lineage>
</organism>
<dbReference type="Pfam" id="PF08893">
    <property type="entry name" value="DUF1839"/>
    <property type="match status" value="1"/>
</dbReference>
<protein>
    <recommendedName>
        <fullName evidence="3">Serine--tRNA ligase</fullName>
    </recommendedName>
</protein>
<reference evidence="1 2" key="1">
    <citation type="submission" date="2016-03" db="EMBL/GenBank/DDBJ databases">
        <title>Complete genome sequence of a novel chlorpyrifos degrading bacterium, Cupriavidus nantongensis sp. X1.</title>
        <authorList>
            <person name="Fang L."/>
        </authorList>
    </citation>
    <scope>NUCLEOTIDE SEQUENCE [LARGE SCALE GENOMIC DNA]</scope>
    <source>
        <strain evidence="1 2">X1</strain>
    </source>
</reference>
<name>A0A142JVS4_9BURK</name>
<dbReference type="EMBL" id="CP014845">
    <property type="protein sequence ID" value="AMR82186.1"/>
    <property type="molecule type" value="Genomic_DNA"/>
</dbReference>
<evidence type="ECO:0008006" key="3">
    <source>
        <dbReference type="Google" id="ProtNLM"/>
    </source>
</evidence>
<evidence type="ECO:0000313" key="1">
    <source>
        <dbReference type="EMBL" id="AMR82186.1"/>
    </source>
</evidence>
<dbReference type="KEGG" id="cnan:A2G96_31180"/>
<dbReference type="RefSeq" id="WP_062803964.1">
    <property type="nucleotide sequence ID" value="NZ_CP014845.1"/>
</dbReference>
<gene>
    <name evidence="1" type="ORF">A2G96_31180</name>
</gene>
<proteinExistence type="predicted"/>
<dbReference type="Proteomes" id="UP000075238">
    <property type="component" value="Chromosome 2"/>
</dbReference>
<dbReference type="OrthoDB" id="4371620at2"/>
<accession>A0A142JVS4</accession>
<evidence type="ECO:0000313" key="2">
    <source>
        <dbReference type="Proteomes" id="UP000075238"/>
    </source>
</evidence>
<dbReference type="STRING" id="1796606.A2G96_31180"/>